<dbReference type="Proteomes" id="UP000198211">
    <property type="component" value="Unassembled WGS sequence"/>
</dbReference>
<dbReference type="PANTHER" id="PTHR47150:SF5">
    <property type="entry name" value="OS07G0546750 PROTEIN"/>
    <property type="match status" value="1"/>
</dbReference>
<dbReference type="PANTHER" id="PTHR47150">
    <property type="entry name" value="OS12G0169200 PROTEIN"/>
    <property type="match status" value="1"/>
</dbReference>
<dbReference type="AlphaFoldDB" id="A0A225W5U6"/>
<evidence type="ECO:0000313" key="2">
    <source>
        <dbReference type="Proteomes" id="UP000198211"/>
    </source>
</evidence>
<accession>A0A225W5U6</accession>
<name>A0A225W5U6_9STRA</name>
<proteinExistence type="predicted"/>
<dbReference type="EMBL" id="NBNE01001859">
    <property type="protein sequence ID" value="OWZ12397.1"/>
    <property type="molecule type" value="Genomic_DNA"/>
</dbReference>
<gene>
    <name evidence="1" type="ORF">PHMEG_00014453</name>
</gene>
<evidence type="ECO:0000313" key="1">
    <source>
        <dbReference type="EMBL" id="OWZ12397.1"/>
    </source>
</evidence>
<keyword evidence="2" id="KW-1185">Reference proteome</keyword>
<reference evidence="2" key="1">
    <citation type="submission" date="2017-03" db="EMBL/GenBank/DDBJ databases">
        <title>Phytopthora megakarya and P. palmivora, two closely related causual agents of cacao black pod achieved similar genome size and gene model numbers by different mechanisms.</title>
        <authorList>
            <person name="Ali S."/>
            <person name="Shao J."/>
            <person name="Larry D.J."/>
            <person name="Kronmiller B."/>
            <person name="Shen D."/>
            <person name="Strem M.D."/>
            <person name="Melnick R.L."/>
            <person name="Guiltinan M.J."/>
            <person name="Tyler B.M."/>
            <person name="Meinhardt L.W."/>
            <person name="Bailey B.A."/>
        </authorList>
    </citation>
    <scope>NUCLEOTIDE SEQUENCE [LARGE SCALE GENOMIC DNA]</scope>
    <source>
        <strain evidence="2">zdho120</strain>
    </source>
</reference>
<protein>
    <submittedName>
        <fullName evidence="1">Transposon protein</fullName>
    </submittedName>
</protein>
<organism evidence="1 2">
    <name type="scientific">Phytophthora megakarya</name>
    <dbReference type="NCBI Taxonomy" id="4795"/>
    <lineage>
        <taxon>Eukaryota</taxon>
        <taxon>Sar</taxon>
        <taxon>Stramenopiles</taxon>
        <taxon>Oomycota</taxon>
        <taxon>Peronosporomycetes</taxon>
        <taxon>Peronosporales</taxon>
        <taxon>Peronosporaceae</taxon>
        <taxon>Phytophthora</taxon>
    </lineage>
</organism>
<dbReference type="STRING" id="4795.A0A225W5U6"/>
<sequence>MVELPVLPSAVCCEFYCLFVLPTSGKRVDKDRERADLGERRMADYFGGSLTYDVRDFRRRFRIRSVMFHSIVATLIDDEQCGYFVQKPNTTGLLGFLLEQNVTCALRMLAYGASADRRAHLYGGVYCYGDFETILQQ</sequence>
<comment type="caution">
    <text evidence="1">The sequence shown here is derived from an EMBL/GenBank/DDBJ whole genome shotgun (WGS) entry which is preliminary data.</text>
</comment>